<dbReference type="Gene3D" id="3.90.78.10">
    <property type="entry name" value="UDP-N-acetylenolpyruvoylglucosamine reductase, C-terminal domain"/>
    <property type="match status" value="1"/>
</dbReference>
<dbReference type="InterPro" id="IPR011601">
    <property type="entry name" value="MurB_C"/>
</dbReference>
<comment type="subcellular location">
    <subcellularLocation>
        <location evidence="3 19">Cytoplasm</location>
    </subcellularLocation>
</comment>
<dbReference type="InterPro" id="IPR016167">
    <property type="entry name" value="FAD-bd_PCMH_sub1"/>
</dbReference>
<dbReference type="PANTHER" id="PTHR21071">
    <property type="entry name" value="UDP-N-ACETYLENOLPYRUVOYLGLUCOSAMINE REDUCTASE"/>
    <property type="match status" value="1"/>
</dbReference>
<evidence type="ECO:0000256" key="8">
    <source>
        <dbReference type="ARBA" id="ARBA00022618"/>
    </source>
</evidence>
<feature type="active site" description="Proton donor" evidence="19">
    <location>
        <position position="237"/>
    </location>
</feature>
<accession>A0ABS5JUM6</accession>
<evidence type="ECO:0000256" key="2">
    <source>
        <dbReference type="ARBA" id="ARBA00003921"/>
    </source>
</evidence>
<dbReference type="RefSeq" id="WP_212215835.1">
    <property type="nucleotide sequence ID" value="NZ_JAGUCO010000005.1"/>
</dbReference>
<dbReference type="NCBIfam" id="NF000755">
    <property type="entry name" value="PRK00046.1"/>
    <property type="match status" value="1"/>
</dbReference>
<dbReference type="NCBIfam" id="TIGR00179">
    <property type="entry name" value="murB"/>
    <property type="match status" value="1"/>
</dbReference>
<evidence type="ECO:0000256" key="17">
    <source>
        <dbReference type="ARBA" id="ARBA00031026"/>
    </source>
</evidence>
<keyword evidence="12 19" id="KW-0133">Cell shape</keyword>
<sequence length="337" mass="37418">MLAIKKNANLKSYNTFGLSVNATELAECSSLDDLIEVINLLNTDPKPYLVIGGGSNLLFSKDFKGLIIHPTIKGIEIIEEDDNHVWIKAGAGEEWDDLVAYCVMNNYYGLENLSYIPGNVGASPVQNIGAYGVEVKDCIEIVNGVFIKDGKLFTMNNVDCKFDYRYSVFKGELKNKVIVSSVVFKLKKSAKLNLSYGPVKEEVMKKGTADLQTLRETIIDIRKSKLPEPSEMGNAGSFFKNPIIQRSKFEELIKVFPQMPHYIISDDLVKIPAGWLIDTSGWKGKSIGGAAVHEKQALVLINKNNALAQDIINLSNTIISDIRNRFQISLEPEVNII</sequence>
<comment type="function">
    <text evidence="2 19">Cell wall formation.</text>
</comment>
<reference evidence="21 22" key="1">
    <citation type="journal article" date="2015" name="Int. J. Syst. Evol. Microbiol.">
        <title>Carboxylicivirga linearis sp. nov., isolated from a sea cucumber culture pond.</title>
        <authorList>
            <person name="Wang F.Q."/>
            <person name="Zhou Y.X."/>
            <person name="Lin X.Z."/>
            <person name="Chen G.J."/>
            <person name="Du Z.J."/>
        </authorList>
    </citation>
    <scope>NUCLEOTIDE SEQUENCE [LARGE SCALE GENOMIC DNA]</scope>
    <source>
        <strain evidence="21 22">FB218</strain>
    </source>
</reference>
<evidence type="ECO:0000313" key="21">
    <source>
        <dbReference type="EMBL" id="MBS2098602.1"/>
    </source>
</evidence>
<keyword evidence="9 19" id="KW-0285">Flavoprotein</keyword>
<keyword evidence="8 19" id="KW-0132">Cell division</keyword>
<keyword evidence="10 19" id="KW-0274">FAD</keyword>
<dbReference type="InterPro" id="IPR016166">
    <property type="entry name" value="FAD-bd_PCMH"/>
</dbReference>
<evidence type="ECO:0000256" key="11">
    <source>
        <dbReference type="ARBA" id="ARBA00022857"/>
    </source>
</evidence>
<organism evidence="21 22">
    <name type="scientific">Carboxylicivirga linearis</name>
    <dbReference type="NCBI Taxonomy" id="1628157"/>
    <lineage>
        <taxon>Bacteria</taxon>
        <taxon>Pseudomonadati</taxon>
        <taxon>Bacteroidota</taxon>
        <taxon>Bacteroidia</taxon>
        <taxon>Marinilabiliales</taxon>
        <taxon>Marinilabiliaceae</taxon>
        <taxon>Carboxylicivirga</taxon>
    </lineage>
</organism>
<evidence type="ECO:0000256" key="10">
    <source>
        <dbReference type="ARBA" id="ARBA00022827"/>
    </source>
</evidence>
<dbReference type="EC" id="1.3.1.98" evidence="5 19"/>
<dbReference type="PROSITE" id="PS51387">
    <property type="entry name" value="FAD_PCMH"/>
    <property type="match status" value="1"/>
</dbReference>
<evidence type="ECO:0000256" key="6">
    <source>
        <dbReference type="ARBA" id="ARBA00015188"/>
    </source>
</evidence>
<evidence type="ECO:0000256" key="1">
    <source>
        <dbReference type="ARBA" id="ARBA00001974"/>
    </source>
</evidence>
<evidence type="ECO:0000256" key="18">
    <source>
        <dbReference type="ARBA" id="ARBA00048914"/>
    </source>
</evidence>
<dbReference type="GO" id="GO:0008762">
    <property type="term" value="F:UDP-N-acetylmuramate dehydrogenase activity"/>
    <property type="evidence" value="ECO:0007669"/>
    <property type="project" value="UniProtKB-EC"/>
</dbReference>
<dbReference type="SUPFAM" id="SSF56194">
    <property type="entry name" value="Uridine diphospho-N-Acetylenolpyruvylglucosamine reductase, MurB, C-terminal domain"/>
    <property type="match status" value="1"/>
</dbReference>
<feature type="domain" description="FAD-binding PCMH-type" evidence="20">
    <location>
        <begin position="18"/>
        <end position="189"/>
    </location>
</feature>
<dbReference type="InterPro" id="IPR016169">
    <property type="entry name" value="FAD-bd_PCMH_sub2"/>
</dbReference>
<gene>
    <name evidence="19 21" type="primary">murB</name>
    <name evidence="21" type="ORF">KEM10_09955</name>
</gene>
<protein>
    <recommendedName>
        <fullName evidence="6 19">UDP-N-acetylenolpyruvoylglucosamine reductase</fullName>
        <ecNumber evidence="5 19">1.3.1.98</ecNumber>
    </recommendedName>
    <alternativeName>
        <fullName evidence="17 19">UDP-N-acetylmuramate dehydrogenase</fullName>
    </alternativeName>
</protein>
<comment type="catalytic activity">
    <reaction evidence="18 19">
        <text>UDP-N-acetyl-alpha-D-muramate + NADP(+) = UDP-N-acetyl-3-O-(1-carboxyvinyl)-alpha-D-glucosamine + NADPH + H(+)</text>
        <dbReference type="Rhea" id="RHEA:12248"/>
        <dbReference type="ChEBI" id="CHEBI:15378"/>
        <dbReference type="ChEBI" id="CHEBI:57783"/>
        <dbReference type="ChEBI" id="CHEBI:58349"/>
        <dbReference type="ChEBI" id="CHEBI:68483"/>
        <dbReference type="ChEBI" id="CHEBI:70757"/>
        <dbReference type="EC" id="1.3.1.98"/>
    </reaction>
</comment>
<dbReference type="Pfam" id="PF01565">
    <property type="entry name" value="FAD_binding_4"/>
    <property type="match status" value="1"/>
</dbReference>
<keyword evidence="15 19" id="KW-0131">Cell cycle</keyword>
<keyword evidence="11 19" id="KW-0521">NADP</keyword>
<keyword evidence="7 19" id="KW-0963">Cytoplasm</keyword>
<evidence type="ECO:0000256" key="5">
    <source>
        <dbReference type="ARBA" id="ARBA00012518"/>
    </source>
</evidence>
<keyword evidence="13 19" id="KW-0573">Peptidoglycan synthesis</keyword>
<evidence type="ECO:0000256" key="19">
    <source>
        <dbReference type="HAMAP-Rule" id="MF_00037"/>
    </source>
</evidence>
<evidence type="ECO:0000259" key="20">
    <source>
        <dbReference type="PROSITE" id="PS51387"/>
    </source>
</evidence>
<evidence type="ECO:0000256" key="12">
    <source>
        <dbReference type="ARBA" id="ARBA00022960"/>
    </source>
</evidence>
<feature type="active site" evidence="19">
    <location>
        <position position="333"/>
    </location>
</feature>
<keyword evidence="22" id="KW-1185">Reference proteome</keyword>
<dbReference type="Gene3D" id="3.30.43.10">
    <property type="entry name" value="Uridine Diphospho-n-acetylenolpyruvylglucosamine Reductase, domain 2"/>
    <property type="match status" value="1"/>
</dbReference>
<evidence type="ECO:0000256" key="15">
    <source>
        <dbReference type="ARBA" id="ARBA00023306"/>
    </source>
</evidence>
<feature type="active site" evidence="19">
    <location>
        <position position="165"/>
    </location>
</feature>
<evidence type="ECO:0000256" key="9">
    <source>
        <dbReference type="ARBA" id="ARBA00022630"/>
    </source>
</evidence>
<evidence type="ECO:0000256" key="4">
    <source>
        <dbReference type="ARBA" id="ARBA00004752"/>
    </source>
</evidence>
<dbReference type="Pfam" id="PF02873">
    <property type="entry name" value="MurB_C"/>
    <property type="match status" value="1"/>
</dbReference>
<dbReference type="InterPro" id="IPR036635">
    <property type="entry name" value="MurB_C_sf"/>
</dbReference>
<dbReference type="HAMAP" id="MF_00037">
    <property type="entry name" value="MurB"/>
    <property type="match status" value="1"/>
</dbReference>
<evidence type="ECO:0000256" key="14">
    <source>
        <dbReference type="ARBA" id="ARBA00023002"/>
    </source>
</evidence>
<proteinExistence type="inferred from homology"/>
<dbReference type="Gene3D" id="3.30.465.10">
    <property type="match status" value="1"/>
</dbReference>
<dbReference type="NCBIfam" id="NF010478">
    <property type="entry name" value="PRK13903.1"/>
    <property type="match status" value="1"/>
</dbReference>
<dbReference type="InterPro" id="IPR036318">
    <property type="entry name" value="FAD-bd_PCMH-like_sf"/>
</dbReference>
<comment type="caution">
    <text evidence="21">The sequence shown here is derived from an EMBL/GenBank/DDBJ whole genome shotgun (WGS) entry which is preliminary data.</text>
</comment>
<evidence type="ECO:0000256" key="7">
    <source>
        <dbReference type="ARBA" id="ARBA00022490"/>
    </source>
</evidence>
<dbReference type="InterPro" id="IPR003170">
    <property type="entry name" value="MurB"/>
</dbReference>
<evidence type="ECO:0000256" key="16">
    <source>
        <dbReference type="ARBA" id="ARBA00023316"/>
    </source>
</evidence>
<evidence type="ECO:0000256" key="13">
    <source>
        <dbReference type="ARBA" id="ARBA00022984"/>
    </source>
</evidence>
<evidence type="ECO:0000256" key="3">
    <source>
        <dbReference type="ARBA" id="ARBA00004496"/>
    </source>
</evidence>
<name>A0ABS5JUM6_9BACT</name>
<dbReference type="EMBL" id="JAGUCO010000005">
    <property type="protein sequence ID" value="MBS2098602.1"/>
    <property type="molecule type" value="Genomic_DNA"/>
</dbReference>
<comment type="pathway">
    <text evidence="4 19">Cell wall biogenesis; peptidoglycan biosynthesis.</text>
</comment>
<comment type="cofactor">
    <cofactor evidence="1 19">
        <name>FAD</name>
        <dbReference type="ChEBI" id="CHEBI:57692"/>
    </cofactor>
</comment>
<dbReference type="PANTHER" id="PTHR21071:SF4">
    <property type="entry name" value="UDP-N-ACETYLENOLPYRUVOYLGLUCOSAMINE REDUCTASE"/>
    <property type="match status" value="1"/>
</dbReference>
<keyword evidence="16 19" id="KW-0961">Cell wall biogenesis/degradation</keyword>
<dbReference type="InterPro" id="IPR006094">
    <property type="entry name" value="Oxid_FAD_bind_N"/>
</dbReference>
<comment type="similarity">
    <text evidence="19">Belongs to the MurB family.</text>
</comment>
<evidence type="ECO:0000313" key="22">
    <source>
        <dbReference type="Proteomes" id="UP000708576"/>
    </source>
</evidence>
<keyword evidence="14 19" id="KW-0560">Oxidoreductase</keyword>
<dbReference type="Proteomes" id="UP000708576">
    <property type="component" value="Unassembled WGS sequence"/>
</dbReference>
<dbReference type="SUPFAM" id="SSF56176">
    <property type="entry name" value="FAD-binding/transporter-associated domain-like"/>
    <property type="match status" value="1"/>
</dbReference>